<evidence type="ECO:0000256" key="12">
    <source>
        <dbReference type="PROSITE-ProRule" id="PRU01319"/>
    </source>
</evidence>
<keyword evidence="9 12" id="KW-0255">Endonuclease</keyword>
<comment type="function">
    <text evidence="3 13">Endonuclease that specifically degrades the RNA of RNA-DNA hybrids.</text>
</comment>
<reference evidence="16 17" key="1">
    <citation type="journal article" date="2016" name="Nat. Commun.">
        <title>Thousands of microbial genomes shed light on interconnected biogeochemical processes in an aquifer system.</title>
        <authorList>
            <person name="Anantharaman K."/>
            <person name="Brown C.T."/>
            <person name="Hug L.A."/>
            <person name="Sharon I."/>
            <person name="Castelle C.J."/>
            <person name="Probst A.J."/>
            <person name="Thomas B.C."/>
            <person name="Singh A."/>
            <person name="Wilkins M.J."/>
            <person name="Karaoz U."/>
            <person name="Brodie E.L."/>
            <person name="Williams K.H."/>
            <person name="Hubbard S.S."/>
            <person name="Banfield J.F."/>
        </authorList>
    </citation>
    <scope>NUCLEOTIDE SEQUENCE [LARGE SCALE GENOMIC DNA]</scope>
</reference>
<dbReference type="InterPro" id="IPR024567">
    <property type="entry name" value="RNase_HII/HIII_dom"/>
</dbReference>
<dbReference type="GO" id="GO:0006298">
    <property type="term" value="P:mismatch repair"/>
    <property type="evidence" value="ECO:0007669"/>
    <property type="project" value="TreeGrafter"/>
</dbReference>
<evidence type="ECO:0000256" key="1">
    <source>
        <dbReference type="ARBA" id="ARBA00000077"/>
    </source>
</evidence>
<gene>
    <name evidence="16" type="ORF">A3D67_00090</name>
</gene>
<dbReference type="SUPFAM" id="SSF53098">
    <property type="entry name" value="Ribonuclease H-like"/>
    <property type="match status" value="1"/>
</dbReference>
<feature type="binding site" evidence="12">
    <location>
        <position position="17"/>
    </location>
    <ligand>
        <name>a divalent metal cation</name>
        <dbReference type="ChEBI" id="CHEBI:60240"/>
    </ligand>
</feature>
<evidence type="ECO:0000256" key="6">
    <source>
        <dbReference type="ARBA" id="ARBA00022490"/>
    </source>
</evidence>
<evidence type="ECO:0000256" key="2">
    <source>
        <dbReference type="ARBA" id="ARBA00001946"/>
    </source>
</evidence>
<comment type="catalytic activity">
    <reaction evidence="1 12 13">
        <text>Endonucleolytic cleavage to 5'-phosphomonoester.</text>
        <dbReference type="EC" id="3.1.26.4"/>
    </reaction>
</comment>
<dbReference type="Proteomes" id="UP000178099">
    <property type="component" value="Unassembled WGS sequence"/>
</dbReference>
<dbReference type="PROSITE" id="PS51975">
    <property type="entry name" value="RNASE_H_2"/>
    <property type="match status" value="1"/>
</dbReference>
<evidence type="ECO:0000256" key="13">
    <source>
        <dbReference type="RuleBase" id="RU003515"/>
    </source>
</evidence>
<dbReference type="CDD" id="cd07182">
    <property type="entry name" value="RNase_HII_bacteria_HII_like"/>
    <property type="match status" value="1"/>
</dbReference>
<dbReference type="Gene3D" id="3.30.420.10">
    <property type="entry name" value="Ribonuclease H-like superfamily/Ribonuclease H"/>
    <property type="match status" value="1"/>
</dbReference>
<organism evidence="16 17">
    <name type="scientific">Candidatus Lloydbacteria bacterium RIFCSPHIGHO2_02_FULL_51_22</name>
    <dbReference type="NCBI Taxonomy" id="1798663"/>
    <lineage>
        <taxon>Bacteria</taxon>
        <taxon>Candidatus Lloydiibacteriota</taxon>
    </lineage>
</organism>
<comment type="caution">
    <text evidence="16">The sequence shown here is derived from an EMBL/GenBank/DDBJ whole genome shotgun (WGS) entry which is preliminary data.</text>
</comment>
<accession>A0A1G2DHD2</accession>
<dbReference type="Pfam" id="PF01351">
    <property type="entry name" value="RNase_HII"/>
    <property type="match status" value="1"/>
</dbReference>
<evidence type="ECO:0000256" key="14">
    <source>
        <dbReference type="SAM" id="MobiDB-lite"/>
    </source>
</evidence>
<dbReference type="GO" id="GO:0004523">
    <property type="term" value="F:RNA-DNA hybrid ribonuclease activity"/>
    <property type="evidence" value="ECO:0007669"/>
    <property type="project" value="UniProtKB-UniRule"/>
</dbReference>
<dbReference type="InterPro" id="IPR036397">
    <property type="entry name" value="RNaseH_sf"/>
</dbReference>
<dbReference type="AlphaFoldDB" id="A0A1G2DHD2"/>
<evidence type="ECO:0000313" key="16">
    <source>
        <dbReference type="EMBL" id="OGZ12371.1"/>
    </source>
</evidence>
<keyword evidence="8 12" id="KW-0479">Metal-binding</keyword>
<evidence type="ECO:0000313" key="17">
    <source>
        <dbReference type="Proteomes" id="UP000178099"/>
    </source>
</evidence>
<dbReference type="InterPro" id="IPR001352">
    <property type="entry name" value="RNase_HII/HIII"/>
</dbReference>
<evidence type="ECO:0000256" key="4">
    <source>
        <dbReference type="ARBA" id="ARBA00004496"/>
    </source>
</evidence>
<name>A0A1G2DHD2_9BACT</name>
<evidence type="ECO:0000256" key="7">
    <source>
        <dbReference type="ARBA" id="ARBA00022722"/>
    </source>
</evidence>
<keyword evidence="11" id="KW-0464">Manganese</keyword>
<comment type="cofactor">
    <cofactor evidence="12">
        <name>Mn(2+)</name>
        <dbReference type="ChEBI" id="CHEBI:29035"/>
    </cofactor>
    <cofactor evidence="12">
        <name>Mg(2+)</name>
        <dbReference type="ChEBI" id="CHEBI:18420"/>
    </cofactor>
    <text evidence="12">Manganese or magnesium. Binds 1 divalent metal ion per monomer in the absence of substrate. May bind a second metal ion after substrate binding.</text>
</comment>
<dbReference type="EC" id="3.1.26.4" evidence="13"/>
<dbReference type="PANTHER" id="PTHR10954">
    <property type="entry name" value="RIBONUCLEASE H2 SUBUNIT A"/>
    <property type="match status" value="1"/>
</dbReference>
<dbReference type="GO" id="GO:0043137">
    <property type="term" value="P:DNA replication, removal of RNA primer"/>
    <property type="evidence" value="ECO:0007669"/>
    <property type="project" value="TreeGrafter"/>
</dbReference>
<evidence type="ECO:0000256" key="9">
    <source>
        <dbReference type="ARBA" id="ARBA00022759"/>
    </source>
</evidence>
<dbReference type="EMBL" id="MHLN01000006">
    <property type="protein sequence ID" value="OGZ12371.1"/>
    <property type="molecule type" value="Genomic_DNA"/>
</dbReference>
<dbReference type="GO" id="GO:0046872">
    <property type="term" value="F:metal ion binding"/>
    <property type="evidence" value="ECO:0007669"/>
    <property type="project" value="UniProtKB-KW"/>
</dbReference>
<evidence type="ECO:0000256" key="3">
    <source>
        <dbReference type="ARBA" id="ARBA00004065"/>
    </source>
</evidence>
<comment type="subcellular location">
    <subcellularLocation>
        <location evidence="4">Cytoplasm</location>
    </subcellularLocation>
</comment>
<dbReference type="GO" id="GO:0003723">
    <property type="term" value="F:RNA binding"/>
    <property type="evidence" value="ECO:0007669"/>
    <property type="project" value="UniProtKB-UniRule"/>
</dbReference>
<evidence type="ECO:0000259" key="15">
    <source>
        <dbReference type="PROSITE" id="PS51975"/>
    </source>
</evidence>
<dbReference type="GO" id="GO:0032299">
    <property type="term" value="C:ribonuclease H2 complex"/>
    <property type="evidence" value="ECO:0007669"/>
    <property type="project" value="TreeGrafter"/>
</dbReference>
<keyword evidence="6" id="KW-0963">Cytoplasm</keyword>
<dbReference type="PANTHER" id="PTHR10954:SF18">
    <property type="entry name" value="RIBONUCLEASE HII"/>
    <property type="match status" value="1"/>
</dbReference>
<evidence type="ECO:0000256" key="5">
    <source>
        <dbReference type="ARBA" id="ARBA00007383"/>
    </source>
</evidence>
<evidence type="ECO:0000256" key="10">
    <source>
        <dbReference type="ARBA" id="ARBA00022801"/>
    </source>
</evidence>
<keyword evidence="10 12" id="KW-0378">Hydrolase</keyword>
<sequence>MRKYKKLQFKCLIGVDEAGRGPLAGPLSLCALFVKNVQTLEWFVDIKDSKKLSEKKREWWFTKIKEAEAEGLLRAEVVFTDNKTIDEKGMGYCLKESVARALAPFVGEKEKTLVLLDGSLYAPREFPHQKTIIRGDEKERSIAMASVLAKVTRDREMCRLAKEYPEYGFEAHKGYGTKGHYLAIKAHGVSAVHRKSFLQRISNSNSNDQIPIPNQTPSKKLK</sequence>
<evidence type="ECO:0000256" key="11">
    <source>
        <dbReference type="ARBA" id="ARBA00023211"/>
    </source>
</evidence>
<proteinExistence type="inferred from homology"/>
<feature type="domain" description="RNase H type-2" evidence="15">
    <location>
        <begin position="10"/>
        <end position="209"/>
    </location>
</feature>
<feature type="binding site" evidence="12">
    <location>
        <position position="16"/>
    </location>
    <ligand>
        <name>a divalent metal cation</name>
        <dbReference type="ChEBI" id="CHEBI:60240"/>
    </ligand>
</feature>
<comment type="similarity">
    <text evidence="5 13">Belongs to the RNase HII family.</text>
</comment>
<feature type="region of interest" description="Disordered" evidence="14">
    <location>
        <begin position="203"/>
        <end position="222"/>
    </location>
</feature>
<comment type="cofactor">
    <cofactor evidence="2">
        <name>Mg(2+)</name>
        <dbReference type="ChEBI" id="CHEBI:18420"/>
    </cofactor>
</comment>
<evidence type="ECO:0000256" key="8">
    <source>
        <dbReference type="ARBA" id="ARBA00022723"/>
    </source>
</evidence>
<dbReference type="GO" id="GO:0005737">
    <property type="term" value="C:cytoplasm"/>
    <property type="evidence" value="ECO:0007669"/>
    <property type="project" value="UniProtKB-SubCell"/>
</dbReference>
<protein>
    <recommendedName>
        <fullName evidence="13">Ribonuclease</fullName>
        <ecNumber evidence="13">3.1.26.4</ecNumber>
    </recommendedName>
</protein>
<dbReference type="InterPro" id="IPR022898">
    <property type="entry name" value="RNase_HII"/>
</dbReference>
<dbReference type="InterPro" id="IPR012337">
    <property type="entry name" value="RNaseH-like_sf"/>
</dbReference>
<dbReference type="NCBIfam" id="NF000595">
    <property type="entry name" value="PRK00015.1-3"/>
    <property type="match status" value="1"/>
</dbReference>
<keyword evidence="7 12" id="KW-0540">Nuclease</keyword>
<feature type="binding site" evidence="12">
    <location>
        <position position="117"/>
    </location>
    <ligand>
        <name>a divalent metal cation</name>
        <dbReference type="ChEBI" id="CHEBI:60240"/>
    </ligand>
</feature>